<feature type="region of interest" description="Disordered" evidence="1">
    <location>
        <begin position="63"/>
        <end position="201"/>
    </location>
</feature>
<accession>A0A0N4ZFF6</accession>
<proteinExistence type="predicted"/>
<evidence type="ECO:0000313" key="2">
    <source>
        <dbReference type="Proteomes" id="UP000038045"/>
    </source>
</evidence>
<feature type="compositionally biased region" description="Basic and acidic residues" evidence="1">
    <location>
        <begin position="83"/>
        <end position="98"/>
    </location>
</feature>
<feature type="compositionally biased region" description="Basic residues" evidence="1">
    <location>
        <begin position="155"/>
        <end position="169"/>
    </location>
</feature>
<keyword evidence="2" id="KW-1185">Reference proteome</keyword>
<evidence type="ECO:0000313" key="3">
    <source>
        <dbReference type="WBParaSite" id="PTRK_0000648700.1"/>
    </source>
</evidence>
<dbReference type="WBParaSite" id="PTRK_0000648700.1">
    <property type="protein sequence ID" value="PTRK_0000648700.1"/>
    <property type="gene ID" value="PTRK_0000648700"/>
</dbReference>
<organism evidence="2 3">
    <name type="scientific">Parastrongyloides trichosuri</name>
    <name type="common">Possum-specific nematode worm</name>
    <dbReference type="NCBI Taxonomy" id="131310"/>
    <lineage>
        <taxon>Eukaryota</taxon>
        <taxon>Metazoa</taxon>
        <taxon>Ecdysozoa</taxon>
        <taxon>Nematoda</taxon>
        <taxon>Chromadorea</taxon>
        <taxon>Rhabditida</taxon>
        <taxon>Tylenchina</taxon>
        <taxon>Panagrolaimomorpha</taxon>
        <taxon>Strongyloidoidea</taxon>
        <taxon>Strongyloididae</taxon>
        <taxon>Parastrongyloides</taxon>
    </lineage>
</organism>
<reference evidence="3" key="1">
    <citation type="submission" date="2017-02" db="UniProtKB">
        <authorList>
            <consortium name="WormBaseParasite"/>
        </authorList>
    </citation>
    <scope>IDENTIFICATION</scope>
</reference>
<dbReference type="Proteomes" id="UP000038045">
    <property type="component" value="Unplaced"/>
</dbReference>
<dbReference type="AlphaFoldDB" id="A0A0N4ZFF6"/>
<evidence type="ECO:0000256" key="1">
    <source>
        <dbReference type="SAM" id="MobiDB-lite"/>
    </source>
</evidence>
<name>A0A0N4ZFF6_PARTI</name>
<feature type="region of interest" description="Disordered" evidence="1">
    <location>
        <begin position="1"/>
        <end position="40"/>
    </location>
</feature>
<sequence length="247" mass="28104">MNSLGGIEEIILKQSDDENKQKVKKRRKKKKGEKTNDYDKLDISFRDEEKSKIMENFDELKKEEDEIPKSTKSIIIKVRSNNKKPDDNGKPKKDLKSKEGRKKINMNLDSTQKSNDKSIVVSVLKTITKNPSPLGKKDNIKKESKVAKEVAESPKKRKEIRKTQKKKKTDNKNEPKRGASLSAPNLPTPSRMIPVKTNMKTKSTMVIIPKNSDKICPAKSVSTNVIKAPNIKPKVIQTNDKQSNRKK</sequence>
<feature type="compositionally biased region" description="Basic and acidic residues" evidence="1">
    <location>
        <begin position="10"/>
        <end position="21"/>
    </location>
</feature>
<protein>
    <submittedName>
        <fullName evidence="3">Uncharacterized protein</fullName>
    </submittedName>
</protein>
<feature type="compositionally biased region" description="Basic residues" evidence="1">
    <location>
        <begin position="22"/>
        <end position="32"/>
    </location>
</feature>
<feature type="compositionally biased region" description="Basic and acidic residues" evidence="1">
    <location>
        <begin position="135"/>
        <end position="154"/>
    </location>
</feature>